<organism evidence="2 3">
    <name type="scientific">Gellertiella hungarica</name>
    <dbReference type="NCBI Taxonomy" id="1572859"/>
    <lineage>
        <taxon>Bacteria</taxon>
        <taxon>Pseudomonadati</taxon>
        <taxon>Pseudomonadota</taxon>
        <taxon>Alphaproteobacteria</taxon>
        <taxon>Hyphomicrobiales</taxon>
        <taxon>Rhizobiaceae</taxon>
        <taxon>Gellertiella</taxon>
    </lineage>
</organism>
<dbReference type="Gene3D" id="1.10.3680.10">
    <property type="entry name" value="TerB-like"/>
    <property type="match status" value="1"/>
</dbReference>
<dbReference type="InterPro" id="IPR007486">
    <property type="entry name" value="YebE"/>
</dbReference>
<feature type="compositionally biased region" description="Pro residues" evidence="1">
    <location>
        <begin position="94"/>
        <end position="104"/>
    </location>
</feature>
<gene>
    <name evidence="2" type="ORF">GGR23_000171</name>
</gene>
<comment type="caution">
    <text evidence="2">The sequence shown here is derived from an EMBL/GenBank/DDBJ whole genome shotgun (WGS) entry which is preliminary data.</text>
</comment>
<reference evidence="2 3" key="1">
    <citation type="submission" date="2020-08" db="EMBL/GenBank/DDBJ databases">
        <title>Genomic Encyclopedia of Type Strains, Phase IV (KMG-IV): sequencing the most valuable type-strain genomes for metagenomic binning, comparative biology and taxonomic classification.</title>
        <authorList>
            <person name="Goeker M."/>
        </authorList>
    </citation>
    <scope>NUCLEOTIDE SEQUENCE [LARGE SCALE GENOMIC DNA]</scope>
    <source>
        <strain evidence="2 3">DSM 29853</strain>
    </source>
</reference>
<proteinExistence type="predicted"/>
<dbReference type="SUPFAM" id="SSF158682">
    <property type="entry name" value="TerB-like"/>
    <property type="match status" value="1"/>
</dbReference>
<accession>A0A7W6NJ43</accession>
<dbReference type="Proteomes" id="UP000528286">
    <property type="component" value="Unassembled WGS sequence"/>
</dbReference>
<feature type="region of interest" description="Disordered" evidence="1">
    <location>
        <begin position="86"/>
        <end position="111"/>
    </location>
</feature>
<dbReference type="CDD" id="cd07178">
    <property type="entry name" value="terB_like_YebE"/>
    <property type="match status" value="1"/>
</dbReference>
<dbReference type="AlphaFoldDB" id="A0A7W6NJ43"/>
<evidence type="ECO:0000313" key="2">
    <source>
        <dbReference type="EMBL" id="MBB4063010.1"/>
    </source>
</evidence>
<name>A0A7W6NJ43_9HYPH</name>
<protein>
    <submittedName>
        <fullName evidence="2">Uncharacterized membrane protein YebE (DUF533 family)</fullName>
    </submittedName>
</protein>
<dbReference type="InterPro" id="IPR029024">
    <property type="entry name" value="TerB-like"/>
</dbReference>
<evidence type="ECO:0000256" key="1">
    <source>
        <dbReference type="SAM" id="MobiDB-lite"/>
    </source>
</evidence>
<dbReference type="EMBL" id="JACIEZ010000001">
    <property type="protein sequence ID" value="MBB4063010.1"/>
    <property type="molecule type" value="Genomic_DNA"/>
</dbReference>
<dbReference type="Pfam" id="PF04391">
    <property type="entry name" value="DUF533"/>
    <property type="match status" value="1"/>
</dbReference>
<keyword evidence="3" id="KW-1185">Reference proteome</keyword>
<dbReference type="RefSeq" id="WP_183364214.1">
    <property type="nucleotide sequence ID" value="NZ_JACIEZ010000001.1"/>
</dbReference>
<evidence type="ECO:0000313" key="3">
    <source>
        <dbReference type="Proteomes" id="UP000528286"/>
    </source>
</evidence>
<sequence length="233" mass="24398">MFDAKQLLDQFLGAPVPGTNGTVKDKATDLTKLAQENPLATGAVAAVLLGTGFGRRLTGEVLKLGGLAAIAGLGYQAYRNWKAGSAPEQDNAPAPGPVLVPPPADSGFSPSSPANSADFALVLVRAMIAAARADGQIDDAERAMILDKIRLSGLGQEAEGFIADELKRPLDLDQLVALAVTEEQKVELYTASRLTINPETRAERGYLDMLAGRLGLPDDLVRHIEATVATANA</sequence>